<feature type="signal peptide" evidence="1">
    <location>
        <begin position="1"/>
        <end position="30"/>
    </location>
</feature>
<sequence length="240" mass="25002">MSFSSIARRQKSGRALLRPALAGLAFVLSAAVAAPAAAQSLGVQLGVASEYIGKGAGKSAGDPSVNGTVEVSQGAFYGSVFASTAKLSQGSDAEIIAALGWRPKAAGFAFDLSVMNRDLPGTRAGVDANYWEYQADASRKLGPVATRLRVNYSPDGFAATREAWWVELQGAVAVGPRTRLSAAIGDRSADGGADYAAWNLGLKHGLAEGLAVDLRWYDTDRHDLGASYDGRLVGALTFSF</sequence>
<keyword evidence="3" id="KW-1185">Reference proteome</keyword>
<reference evidence="2 3" key="1">
    <citation type="submission" date="2018-10" db="EMBL/GenBank/DDBJ databases">
        <title>Complete genome sequence of Brevundimonas naejangsanensis BRV3.</title>
        <authorList>
            <person name="Berrios L."/>
            <person name="Ely B."/>
        </authorList>
    </citation>
    <scope>NUCLEOTIDE SEQUENCE [LARGE SCALE GENOMIC DNA]</scope>
    <source>
        <strain evidence="2 3">BRV3</strain>
    </source>
</reference>
<dbReference type="InterPro" id="IPR023614">
    <property type="entry name" value="Porin_dom_sf"/>
</dbReference>
<dbReference type="NCBIfam" id="TIGR02001">
    <property type="entry name" value="gcw_chp"/>
    <property type="match status" value="1"/>
</dbReference>
<dbReference type="InterPro" id="IPR010239">
    <property type="entry name" value="CHP02001"/>
</dbReference>
<feature type="chain" id="PRO_5019812288" description="Porin" evidence="1">
    <location>
        <begin position="31"/>
        <end position="240"/>
    </location>
</feature>
<evidence type="ECO:0008006" key="4">
    <source>
        <dbReference type="Google" id="ProtNLM"/>
    </source>
</evidence>
<gene>
    <name evidence="2" type="ORF">D8I30_07675</name>
</gene>
<dbReference type="SUPFAM" id="SSF56935">
    <property type="entry name" value="Porins"/>
    <property type="match status" value="1"/>
</dbReference>
<proteinExistence type="predicted"/>
<evidence type="ECO:0000313" key="3">
    <source>
        <dbReference type="Proteomes" id="UP000276984"/>
    </source>
</evidence>
<dbReference type="Proteomes" id="UP000276984">
    <property type="component" value="Chromosome"/>
</dbReference>
<organism evidence="2 3">
    <name type="scientific">Brevundimonas naejangsanensis</name>
    <dbReference type="NCBI Taxonomy" id="588932"/>
    <lineage>
        <taxon>Bacteria</taxon>
        <taxon>Pseudomonadati</taxon>
        <taxon>Pseudomonadota</taxon>
        <taxon>Alphaproteobacteria</taxon>
        <taxon>Caulobacterales</taxon>
        <taxon>Caulobacteraceae</taxon>
        <taxon>Brevundimonas</taxon>
    </lineage>
</organism>
<dbReference type="OrthoDB" id="7202225at2"/>
<dbReference type="EMBL" id="CP032707">
    <property type="protein sequence ID" value="AYG95072.1"/>
    <property type="molecule type" value="Genomic_DNA"/>
</dbReference>
<dbReference type="Gene3D" id="2.40.160.10">
    <property type="entry name" value="Porin"/>
    <property type="match status" value="1"/>
</dbReference>
<evidence type="ECO:0000313" key="2">
    <source>
        <dbReference type="EMBL" id="AYG95072.1"/>
    </source>
</evidence>
<evidence type="ECO:0000256" key="1">
    <source>
        <dbReference type="SAM" id="SignalP"/>
    </source>
</evidence>
<dbReference type="Pfam" id="PF09694">
    <property type="entry name" value="Gcw_chp"/>
    <property type="match status" value="1"/>
</dbReference>
<keyword evidence="1" id="KW-0732">Signal</keyword>
<dbReference type="RefSeq" id="WP_121482220.1">
    <property type="nucleotide sequence ID" value="NZ_CP032707.1"/>
</dbReference>
<accession>A0A494RM66</accession>
<dbReference type="AlphaFoldDB" id="A0A494RM66"/>
<name>A0A494RM66_9CAUL</name>
<protein>
    <recommendedName>
        <fullName evidence="4">Porin</fullName>
    </recommendedName>
</protein>